<dbReference type="STRING" id="1120955.SAMN03080610_03621"/>
<accession>A0A1G5P9R5</accession>
<gene>
    <name evidence="1" type="ORF">SAMN03080610_03621</name>
</gene>
<dbReference type="RefSeq" id="WP_092816507.1">
    <property type="nucleotide sequence ID" value="NZ_FMVW01000013.1"/>
</dbReference>
<proteinExistence type="predicted"/>
<name>A0A1G5P9R5_AFIMA</name>
<evidence type="ECO:0000313" key="1">
    <source>
        <dbReference type="EMBL" id="SCZ46313.1"/>
    </source>
</evidence>
<dbReference type="Proteomes" id="UP000199347">
    <property type="component" value="Unassembled WGS sequence"/>
</dbReference>
<keyword evidence="2" id="KW-1185">Reference proteome</keyword>
<sequence length="143" mass="16332">MNEDDYRGLIELVKEQMASHGLSELGADENYLVFSSEDDESRLPAPHKHLLALLEAFRVHVKLTHRGTVEESLDRIHEACSGEGPRAAEIILPRETGEGRESMRVFLSEELPDRTEVLFQIDSLIRRLRDEPGPDVPTSRFRR</sequence>
<dbReference type="AlphaFoldDB" id="A0A1G5P9R5"/>
<reference evidence="1 2" key="1">
    <citation type="submission" date="2016-10" db="EMBL/GenBank/DDBJ databases">
        <authorList>
            <person name="de Groot N.N."/>
        </authorList>
    </citation>
    <scope>NUCLEOTIDE SEQUENCE [LARGE SCALE GENOMIC DNA]</scope>
    <source>
        <strain evidence="1 2">DSM 2698</strain>
    </source>
</reference>
<organism evidence="1 2">
    <name type="scientific">Afifella marina DSM 2698</name>
    <dbReference type="NCBI Taxonomy" id="1120955"/>
    <lineage>
        <taxon>Bacteria</taxon>
        <taxon>Pseudomonadati</taxon>
        <taxon>Pseudomonadota</taxon>
        <taxon>Alphaproteobacteria</taxon>
        <taxon>Hyphomicrobiales</taxon>
        <taxon>Afifellaceae</taxon>
        <taxon>Afifella</taxon>
    </lineage>
</organism>
<dbReference type="EMBL" id="FMVW01000013">
    <property type="protein sequence ID" value="SCZ46313.1"/>
    <property type="molecule type" value="Genomic_DNA"/>
</dbReference>
<protein>
    <submittedName>
        <fullName evidence="1">Uncharacterized protein</fullName>
    </submittedName>
</protein>
<evidence type="ECO:0000313" key="2">
    <source>
        <dbReference type="Proteomes" id="UP000199347"/>
    </source>
</evidence>